<keyword evidence="2" id="KW-0732">Signal</keyword>
<accession>A0A2P8DMN4</accession>
<reference evidence="3 4" key="1">
    <citation type="submission" date="2018-03" db="EMBL/GenBank/DDBJ databases">
        <title>Genomic Encyclopedia of Archaeal and Bacterial Type Strains, Phase II (KMG-II): from individual species to whole genera.</title>
        <authorList>
            <person name="Goeker M."/>
        </authorList>
    </citation>
    <scope>NUCLEOTIDE SEQUENCE [LARGE SCALE GENOMIC DNA]</scope>
    <source>
        <strain evidence="3 4">DSM 45312</strain>
    </source>
</reference>
<evidence type="ECO:0000256" key="2">
    <source>
        <dbReference type="SAM" id="SignalP"/>
    </source>
</evidence>
<keyword evidence="4" id="KW-1185">Reference proteome</keyword>
<dbReference type="AlphaFoldDB" id="A0A2P8DMN4"/>
<organism evidence="3 4">
    <name type="scientific">Murinocardiopsis flavida</name>
    <dbReference type="NCBI Taxonomy" id="645275"/>
    <lineage>
        <taxon>Bacteria</taxon>
        <taxon>Bacillati</taxon>
        <taxon>Actinomycetota</taxon>
        <taxon>Actinomycetes</taxon>
        <taxon>Streptosporangiales</taxon>
        <taxon>Nocardiopsidaceae</taxon>
        <taxon>Murinocardiopsis</taxon>
    </lineage>
</organism>
<dbReference type="EMBL" id="PYGA01000005">
    <property type="protein sequence ID" value="PSK98476.1"/>
    <property type="molecule type" value="Genomic_DNA"/>
</dbReference>
<dbReference type="Proteomes" id="UP000240542">
    <property type="component" value="Unassembled WGS sequence"/>
</dbReference>
<feature type="signal peptide" evidence="2">
    <location>
        <begin position="1"/>
        <end position="31"/>
    </location>
</feature>
<evidence type="ECO:0000313" key="4">
    <source>
        <dbReference type="Proteomes" id="UP000240542"/>
    </source>
</evidence>
<protein>
    <submittedName>
        <fullName evidence="3">Uncharacterized protein</fullName>
    </submittedName>
</protein>
<evidence type="ECO:0000313" key="3">
    <source>
        <dbReference type="EMBL" id="PSK98476.1"/>
    </source>
</evidence>
<dbReference type="RefSeq" id="WP_106582556.1">
    <property type="nucleotide sequence ID" value="NZ_PYGA01000005.1"/>
</dbReference>
<comment type="caution">
    <text evidence="3">The sequence shown here is derived from an EMBL/GenBank/DDBJ whole genome shotgun (WGS) entry which is preliminary data.</text>
</comment>
<name>A0A2P8DMN4_9ACTN</name>
<feature type="region of interest" description="Disordered" evidence="1">
    <location>
        <begin position="46"/>
        <end position="78"/>
    </location>
</feature>
<feature type="compositionally biased region" description="Basic and acidic residues" evidence="1">
    <location>
        <begin position="61"/>
        <end position="71"/>
    </location>
</feature>
<evidence type="ECO:0000256" key="1">
    <source>
        <dbReference type="SAM" id="MobiDB-lite"/>
    </source>
</evidence>
<proteinExistence type="predicted"/>
<gene>
    <name evidence="3" type="ORF">CLV63_105150</name>
</gene>
<feature type="chain" id="PRO_5015180102" evidence="2">
    <location>
        <begin position="32"/>
        <end position="78"/>
    </location>
</feature>
<sequence length="78" mass="7785">MPHLSRRTRLLIVAGAFGTAGSLALGGAAYALGGEEPAGYAQIVEKSETSPRGGDSGAPAADKDCPEKDGANDPASRT</sequence>